<proteinExistence type="inferred from homology"/>
<dbReference type="InterPro" id="IPR015421">
    <property type="entry name" value="PyrdxlP-dep_Trfase_major"/>
</dbReference>
<dbReference type="CDD" id="cd06450">
    <property type="entry name" value="DOPA_deC_like"/>
    <property type="match status" value="1"/>
</dbReference>
<organism evidence="8 9">
    <name type="scientific">Frankliniella occidentalis</name>
    <name type="common">Western flower thrips</name>
    <name type="synonym">Euthrips occidentalis</name>
    <dbReference type="NCBI Taxonomy" id="133901"/>
    <lineage>
        <taxon>Eukaryota</taxon>
        <taxon>Metazoa</taxon>
        <taxon>Ecdysozoa</taxon>
        <taxon>Arthropoda</taxon>
        <taxon>Hexapoda</taxon>
        <taxon>Insecta</taxon>
        <taxon>Pterygota</taxon>
        <taxon>Neoptera</taxon>
        <taxon>Paraneoptera</taxon>
        <taxon>Thysanoptera</taxon>
        <taxon>Terebrantia</taxon>
        <taxon>Thripoidea</taxon>
        <taxon>Thripidae</taxon>
        <taxon>Frankliniella</taxon>
    </lineage>
</organism>
<dbReference type="Pfam" id="PF00282">
    <property type="entry name" value="Pyridoxal_deC"/>
    <property type="match status" value="1"/>
</dbReference>
<dbReference type="InterPro" id="IPR021115">
    <property type="entry name" value="Pyridoxal-P_BS"/>
</dbReference>
<dbReference type="GO" id="GO:0019752">
    <property type="term" value="P:carboxylic acid metabolic process"/>
    <property type="evidence" value="ECO:0007669"/>
    <property type="project" value="InterPro"/>
</dbReference>
<dbReference type="GO" id="GO:0005737">
    <property type="term" value="C:cytoplasm"/>
    <property type="evidence" value="ECO:0007669"/>
    <property type="project" value="TreeGrafter"/>
</dbReference>
<evidence type="ECO:0000256" key="7">
    <source>
        <dbReference type="RuleBase" id="RU000382"/>
    </source>
</evidence>
<dbReference type="Gene3D" id="3.90.1150.170">
    <property type="match status" value="1"/>
</dbReference>
<evidence type="ECO:0000256" key="1">
    <source>
        <dbReference type="ARBA" id="ARBA00001933"/>
    </source>
</evidence>
<evidence type="ECO:0000256" key="3">
    <source>
        <dbReference type="ARBA" id="ARBA00022793"/>
    </source>
</evidence>
<dbReference type="PANTHER" id="PTHR45677:SF8">
    <property type="entry name" value="CYSTEINE SULFINIC ACID DECARBOXYLASE"/>
    <property type="match status" value="1"/>
</dbReference>
<comment type="similarity">
    <text evidence="2 7">Belongs to the group II decarboxylase family.</text>
</comment>
<dbReference type="PROSITE" id="PS00392">
    <property type="entry name" value="DDC_GAD_HDC_YDC"/>
    <property type="match status" value="1"/>
</dbReference>
<dbReference type="KEGG" id="foc:113205115"/>
<keyword evidence="4 6" id="KW-0663">Pyridoxal phosphate</keyword>
<dbReference type="GeneID" id="113205115"/>
<keyword evidence="3" id="KW-0210">Decarboxylase</keyword>
<evidence type="ECO:0000313" key="8">
    <source>
        <dbReference type="Proteomes" id="UP000504606"/>
    </source>
</evidence>
<evidence type="ECO:0000256" key="4">
    <source>
        <dbReference type="ARBA" id="ARBA00022898"/>
    </source>
</evidence>
<reference evidence="9" key="1">
    <citation type="submission" date="2025-08" db="UniProtKB">
        <authorList>
            <consortium name="RefSeq"/>
        </authorList>
    </citation>
    <scope>IDENTIFICATION</scope>
    <source>
        <tissue evidence="9">Whole organism</tissue>
    </source>
</reference>
<dbReference type="RefSeq" id="XP_052122311.1">
    <property type="nucleotide sequence ID" value="XM_052266351.1"/>
</dbReference>
<dbReference type="OrthoDB" id="392571at2759"/>
<accession>A0A9C6WV29</accession>
<dbReference type="InterPro" id="IPR002129">
    <property type="entry name" value="PyrdxlP-dep_de-COase"/>
</dbReference>
<comment type="cofactor">
    <cofactor evidence="1 6 7">
        <name>pyridoxal 5'-phosphate</name>
        <dbReference type="ChEBI" id="CHEBI:597326"/>
    </cofactor>
</comment>
<gene>
    <name evidence="9" type="primary">LOC113205115</name>
</gene>
<keyword evidence="5 7" id="KW-0456">Lyase</keyword>
<dbReference type="Gene3D" id="3.40.640.10">
    <property type="entry name" value="Type I PLP-dependent aspartate aminotransferase-like (Major domain)"/>
    <property type="match status" value="1"/>
</dbReference>
<protein>
    <submittedName>
        <fullName evidence="9">Cysteine sulfinic acid decarboxylase</fullName>
    </submittedName>
</protein>
<dbReference type="GO" id="GO:0016831">
    <property type="term" value="F:carboxy-lyase activity"/>
    <property type="evidence" value="ECO:0007669"/>
    <property type="project" value="UniProtKB-KW"/>
</dbReference>
<evidence type="ECO:0000313" key="9">
    <source>
        <dbReference type="RefSeq" id="XP_052122311.1"/>
    </source>
</evidence>
<feature type="modified residue" description="N6-(pyridoxal phosphate)lysine" evidence="6">
    <location>
        <position position="299"/>
    </location>
</feature>
<evidence type="ECO:0000256" key="2">
    <source>
        <dbReference type="ARBA" id="ARBA00009533"/>
    </source>
</evidence>
<dbReference type="Proteomes" id="UP000504606">
    <property type="component" value="Unplaced"/>
</dbReference>
<dbReference type="InterPro" id="IPR015424">
    <property type="entry name" value="PyrdxlP-dep_Trfase"/>
</dbReference>
<name>A0A9C6WV29_FRAOC</name>
<dbReference type="SUPFAM" id="SSF53383">
    <property type="entry name" value="PLP-dependent transferases"/>
    <property type="match status" value="1"/>
</dbReference>
<sequence>MDADAEARRGHDDFLERVAGVLREEGFTGTPAPELPVVSFQHPDKLQAQLRLGLGDAVADEDELLALVREVARASVRTGHRHFYNQLYGGADPFGVAGAWVTEALNTSQYTFEVAPAFTLVEHEVIRHCLAKVGFPNGDGIFTPGGSVANMYGMVAARYKAFPRVKTDGVRALPPLAVFTSDDSHYSVMKGAHWLGLGTSSVVKVATDQHGRMLAGELRDAILAARRDGRQPCMVNATVGTTVLGAVDPLGEVADVCQELGVWMHVDACWGGSLILSARHAPRLAGLARADSVSWNPHKMLGAPLQCSVFLVRQPGLLHRCNAAAAEYLFQQDKFYDVSWDTGDKSVQCGRKVDAFKLWLMWKARGDQGLGALVDNAVACASYFQSRVRDTEGFRLVSEALDCTNVCFWYIPKRLRGQKEDEQWWGQVAAVAPTVKERMALAGTLLVGYCPLPHKGHVNFFRMLTTCHPPPRTEDMDLVIGEVQRLAEL</sequence>
<evidence type="ECO:0000256" key="6">
    <source>
        <dbReference type="PIRSR" id="PIRSR602129-50"/>
    </source>
</evidence>
<dbReference type="AlphaFoldDB" id="A0A9C6WV29"/>
<dbReference type="PANTHER" id="PTHR45677">
    <property type="entry name" value="GLUTAMATE DECARBOXYLASE-RELATED"/>
    <property type="match status" value="1"/>
</dbReference>
<evidence type="ECO:0000256" key="5">
    <source>
        <dbReference type="ARBA" id="ARBA00023239"/>
    </source>
</evidence>
<keyword evidence="8" id="KW-1185">Reference proteome</keyword>
<dbReference type="GO" id="GO:0030170">
    <property type="term" value="F:pyridoxal phosphate binding"/>
    <property type="evidence" value="ECO:0007669"/>
    <property type="project" value="InterPro"/>
</dbReference>